<feature type="domain" description="EamA" evidence="3">
    <location>
        <begin position="162"/>
        <end position="287"/>
    </location>
</feature>
<accession>A0ABU2DVF0</accession>
<keyword evidence="2" id="KW-0472">Membrane</keyword>
<evidence type="ECO:0000259" key="3">
    <source>
        <dbReference type="Pfam" id="PF00892"/>
    </source>
</evidence>
<evidence type="ECO:0000256" key="2">
    <source>
        <dbReference type="SAM" id="Phobius"/>
    </source>
</evidence>
<dbReference type="SUPFAM" id="SSF103481">
    <property type="entry name" value="Multidrug resistance efflux transporter EmrE"/>
    <property type="match status" value="2"/>
</dbReference>
<comment type="similarity">
    <text evidence="1">Belongs to the EamA transporter family.</text>
</comment>
<keyword evidence="5" id="KW-1185">Reference proteome</keyword>
<feature type="transmembrane region" description="Helical" evidence="2">
    <location>
        <begin position="221"/>
        <end position="239"/>
    </location>
</feature>
<proteinExistence type="inferred from homology"/>
<dbReference type="InterPro" id="IPR000620">
    <property type="entry name" value="EamA_dom"/>
</dbReference>
<evidence type="ECO:0000256" key="1">
    <source>
        <dbReference type="ARBA" id="ARBA00007362"/>
    </source>
</evidence>
<organism evidence="4 5">
    <name type="scientific">Nesterenkonia aerolata</name>
    <dbReference type="NCBI Taxonomy" id="3074079"/>
    <lineage>
        <taxon>Bacteria</taxon>
        <taxon>Bacillati</taxon>
        <taxon>Actinomycetota</taxon>
        <taxon>Actinomycetes</taxon>
        <taxon>Micrococcales</taxon>
        <taxon>Micrococcaceae</taxon>
        <taxon>Nesterenkonia</taxon>
    </lineage>
</organism>
<name>A0ABU2DVF0_9MICC</name>
<feature type="transmembrane region" description="Helical" evidence="2">
    <location>
        <begin position="192"/>
        <end position="209"/>
    </location>
</feature>
<dbReference type="Pfam" id="PF00892">
    <property type="entry name" value="EamA"/>
    <property type="match status" value="2"/>
</dbReference>
<feature type="transmembrane region" description="Helical" evidence="2">
    <location>
        <begin position="66"/>
        <end position="84"/>
    </location>
</feature>
<feature type="transmembrane region" description="Helical" evidence="2">
    <location>
        <begin position="6"/>
        <end position="23"/>
    </location>
</feature>
<comment type="caution">
    <text evidence="4">The sequence shown here is derived from an EMBL/GenBank/DDBJ whole genome shotgun (WGS) entry which is preliminary data.</text>
</comment>
<keyword evidence="2" id="KW-1133">Transmembrane helix</keyword>
<feature type="transmembrane region" description="Helical" evidence="2">
    <location>
        <begin position="91"/>
        <end position="115"/>
    </location>
</feature>
<feature type="transmembrane region" description="Helical" evidence="2">
    <location>
        <begin position="275"/>
        <end position="293"/>
    </location>
</feature>
<dbReference type="EMBL" id="JAVKGR010000031">
    <property type="protein sequence ID" value="MDR8020454.1"/>
    <property type="molecule type" value="Genomic_DNA"/>
</dbReference>
<evidence type="ECO:0000313" key="4">
    <source>
        <dbReference type="EMBL" id="MDR8020454.1"/>
    </source>
</evidence>
<feature type="transmembrane region" description="Helical" evidence="2">
    <location>
        <begin position="245"/>
        <end position="268"/>
    </location>
</feature>
<feature type="transmembrane region" description="Helical" evidence="2">
    <location>
        <begin position="32"/>
        <end position="54"/>
    </location>
</feature>
<dbReference type="Proteomes" id="UP001251870">
    <property type="component" value="Unassembled WGS sequence"/>
</dbReference>
<dbReference type="InterPro" id="IPR037185">
    <property type="entry name" value="EmrE-like"/>
</dbReference>
<protein>
    <submittedName>
        <fullName evidence="4">DMT family transporter</fullName>
    </submittedName>
</protein>
<reference evidence="4 5" key="1">
    <citation type="submission" date="2023-09" db="EMBL/GenBank/DDBJ databases">
        <title>Description of three actinobacteria isolated from air of manufacturing shop in a pharmaceutical factory.</title>
        <authorList>
            <person name="Zhang D.-F."/>
        </authorList>
    </citation>
    <scope>NUCLEOTIDE SEQUENCE [LARGE SCALE GENOMIC DNA]</scope>
    <source>
        <strain evidence="4 5">LY-0111</strain>
    </source>
</reference>
<sequence>MGELLGVMAAIMFGTSHFFNGVLSRRIPAMSVAVYSQAGGAVFFLGWALSIFWTQGELEPMGDQDFGWAVLSGVGAGIGVAALYEGMRKHNISLVVPVTSIVSVAAPFILSITLLGEPLQLHTAAAGMMLLPAIWLLSRPNKQAPDPQGPRPTPESRRNVFASLYGLIAGAGYAAQLFALSQITSTAPAEPLLTGQLVSLLPLLALAWVRAAPLRIKKTTLQAAVVGLAAALAMAFYLYATRHALLGPVMIAIALYPAIPVLLALLVLKERLSRLQALGLGIAAIIVPVVSLAN</sequence>
<feature type="domain" description="EamA" evidence="3">
    <location>
        <begin position="2"/>
        <end position="138"/>
    </location>
</feature>
<evidence type="ECO:0000313" key="5">
    <source>
        <dbReference type="Proteomes" id="UP001251870"/>
    </source>
</evidence>
<keyword evidence="2" id="KW-0812">Transmembrane</keyword>
<feature type="transmembrane region" description="Helical" evidence="2">
    <location>
        <begin position="159"/>
        <end position="180"/>
    </location>
</feature>
<gene>
    <name evidence="4" type="ORF">RIL96_12900</name>
</gene>
<feature type="transmembrane region" description="Helical" evidence="2">
    <location>
        <begin position="121"/>
        <end position="138"/>
    </location>
</feature>
<dbReference type="RefSeq" id="WP_310549431.1">
    <property type="nucleotide sequence ID" value="NZ_JAVKGR010000031.1"/>
</dbReference>